<dbReference type="Pfam" id="PF08245">
    <property type="entry name" value="Mur_ligase_M"/>
    <property type="match status" value="1"/>
</dbReference>
<dbReference type="AlphaFoldDB" id="A0A5B8VKW0"/>
<keyword evidence="6 10" id="KW-0133">Cell shape</keyword>
<dbReference type="InterPro" id="IPR051046">
    <property type="entry name" value="MurCDEF_CellWall_CoF430Synth"/>
</dbReference>
<keyword evidence="7 10" id="KW-0573">Peptidoglycan synthesis</keyword>
<organism evidence="15 16">
    <name type="scientific">Arachidicoccus ginsenosidivorans</name>
    <dbReference type="NCBI Taxonomy" id="496057"/>
    <lineage>
        <taxon>Bacteria</taxon>
        <taxon>Pseudomonadati</taxon>
        <taxon>Bacteroidota</taxon>
        <taxon>Chitinophagia</taxon>
        <taxon>Chitinophagales</taxon>
        <taxon>Chitinophagaceae</taxon>
        <taxon>Arachidicoccus</taxon>
    </lineage>
</organism>
<dbReference type="InterPro" id="IPR036615">
    <property type="entry name" value="Mur_ligase_C_dom_sf"/>
</dbReference>
<dbReference type="EMBL" id="CP042434">
    <property type="protein sequence ID" value="QEC70898.1"/>
    <property type="molecule type" value="Genomic_DNA"/>
</dbReference>
<evidence type="ECO:0000256" key="9">
    <source>
        <dbReference type="ARBA" id="ARBA00023316"/>
    </source>
</evidence>
<feature type="domain" description="Mur ligase C-terminal" evidence="13">
    <location>
        <begin position="309"/>
        <end position="424"/>
    </location>
</feature>
<dbReference type="SUPFAM" id="SSF53623">
    <property type="entry name" value="MurD-like peptide ligases, catalytic domain"/>
    <property type="match status" value="1"/>
</dbReference>
<dbReference type="SUPFAM" id="SSF63418">
    <property type="entry name" value="MurE/MurF N-terminal domain"/>
    <property type="match status" value="1"/>
</dbReference>
<dbReference type="Gene3D" id="3.40.1190.10">
    <property type="entry name" value="Mur-like, catalytic domain"/>
    <property type="match status" value="1"/>
</dbReference>
<dbReference type="PANTHER" id="PTHR43024:SF1">
    <property type="entry name" value="UDP-N-ACETYLMURAMOYL-TRIPEPTIDE--D-ALANYL-D-ALANINE LIGASE"/>
    <property type="match status" value="1"/>
</dbReference>
<dbReference type="EC" id="6.3.2.10" evidence="10 11"/>
<dbReference type="PANTHER" id="PTHR43024">
    <property type="entry name" value="UDP-N-ACETYLMURAMOYL-TRIPEPTIDE--D-ALANYL-D-ALANINE LIGASE"/>
    <property type="match status" value="1"/>
</dbReference>
<evidence type="ECO:0000256" key="11">
    <source>
        <dbReference type="RuleBase" id="RU004136"/>
    </source>
</evidence>
<keyword evidence="4 10" id="KW-0547">Nucleotide-binding</keyword>
<comment type="similarity">
    <text evidence="10">Belongs to the MurCDEF family. MurF subfamily.</text>
</comment>
<feature type="binding site" evidence="10">
    <location>
        <begin position="97"/>
        <end position="103"/>
    </location>
    <ligand>
        <name>ATP</name>
        <dbReference type="ChEBI" id="CHEBI:30616"/>
    </ligand>
</feature>
<dbReference type="GO" id="GO:0005737">
    <property type="term" value="C:cytoplasm"/>
    <property type="evidence" value="ECO:0007669"/>
    <property type="project" value="UniProtKB-SubCell"/>
</dbReference>
<dbReference type="OrthoDB" id="9801978at2"/>
<comment type="pathway">
    <text evidence="10 11">Cell wall biogenesis; peptidoglycan biosynthesis.</text>
</comment>
<keyword evidence="16" id="KW-1185">Reference proteome</keyword>
<evidence type="ECO:0000313" key="15">
    <source>
        <dbReference type="EMBL" id="QEC70898.1"/>
    </source>
</evidence>
<comment type="function">
    <text evidence="10 11">Involved in cell wall formation. Catalyzes the final step in the synthesis of UDP-N-acetylmuramoyl-pentapeptide, the precursor of murein.</text>
</comment>
<dbReference type="Gene3D" id="3.40.1390.10">
    <property type="entry name" value="MurE/MurF, N-terminal domain"/>
    <property type="match status" value="1"/>
</dbReference>
<dbReference type="InterPro" id="IPR035911">
    <property type="entry name" value="MurE/MurF_N"/>
</dbReference>
<evidence type="ECO:0000259" key="13">
    <source>
        <dbReference type="Pfam" id="PF02875"/>
    </source>
</evidence>
<name>A0A5B8VKW0_9BACT</name>
<dbReference type="Pfam" id="PF01225">
    <property type="entry name" value="Mur_ligase"/>
    <property type="match status" value="1"/>
</dbReference>
<reference evidence="15 16" key="1">
    <citation type="journal article" date="2017" name="Int. J. Syst. Evol. Microbiol.">
        <title>Arachidicoccus ginsenosidivorans sp. nov., with ginsenoside-converting activity isolated from ginseng cultivating soil.</title>
        <authorList>
            <person name="Siddiqi M.Z."/>
            <person name="Aslam Z."/>
            <person name="Im W.T."/>
        </authorList>
    </citation>
    <scope>NUCLEOTIDE SEQUENCE [LARGE SCALE GENOMIC DNA]</scope>
    <source>
        <strain evidence="15 16">Gsoil 809</strain>
    </source>
</reference>
<proteinExistence type="inferred from homology"/>
<evidence type="ECO:0000256" key="8">
    <source>
        <dbReference type="ARBA" id="ARBA00023306"/>
    </source>
</evidence>
<dbReference type="GO" id="GO:0071555">
    <property type="term" value="P:cell wall organization"/>
    <property type="evidence" value="ECO:0007669"/>
    <property type="project" value="UniProtKB-KW"/>
</dbReference>
<keyword evidence="8 10" id="KW-0131">Cell cycle</keyword>
<comment type="subcellular location">
    <subcellularLocation>
        <location evidence="10 11">Cytoplasm</location>
    </subcellularLocation>
</comment>
<evidence type="ECO:0000256" key="2">
    <source>
        <dbReference type="ARBA" id="ARBA00022598"/>
    </source>
</evidence>
<sequence length="435" mass="48157">MSIAELYEIYKKYPSVKTDSRNIQPGDLFFALKGPNFNGNLYAAQAISDGAVYAIIDEPLKQDNERFIQVPDVLSCLQQLAHYHRRTFDIPFIAITGSNGKTTTKELIHTVLSTSYTTYTTKGNLNNHIGIPLTILSVKRDAEVAVIEMGANHLKEIAGYCIYTQPTIGIITNCGKAHLEGFGSEAGVRKGKGELFDYLRANNGTCFAFADYPYFTDMTQGIDRKYWYSGNVNSNKTPLIAAGSIEKSDPFLIIKLQAHHKADRLINTQLVGAYNLPNVLCAVAIGRYFDISDEAIERAIAAYAPSNSRSQLIHQGSNQIILDAYNANPSSMQAAIENFSRMQADHKVLILGGMKELGQDSEAEHRKLISQIKQIGGWQEVLLIGPEFEALASNYLWFLDQKAAAAAIEKMHIEKSYILVKGSRSNGLEKLVAYL</sequence>
<dbReference type="KEGG" id="agi:FSB73_03610"/>
<dbReference type="GO" id="GO:0051301">
    <property type="term" value="P:cell division"/>
    <property type="evidence" value="ECO:0007669"/>
    <property type="project" value="UniProtKB-KW"/>
</dbReference>
<protein>
    <recommendedName>
        <fullName evidence="10 11">UDP-N-acetylmuramoyl-tripeptide--D-alanyl-D-alanine ligase</fullName>
        <ecNumber evidence="10 11">6.3.2.10</ecNumber>
    </recommendedName>
    <alternativeName>
        <fullName evidence="10">D-alanyl-D-alanine-adding enzyme</fullName>
    </alternativeName>
</protein>
<keyword evidence="2 10" id="KW-0436">Ligase</keyword>
<feature type="domain" description="Mur ligase N-terminal catalytic" evidence="12">
    <location>
        <begin position="15"/>
        <end position="83"/>
    </location>
</feature>
<dbReference type="RefSeq" id="WP_146780158.1">
    <property type="nucleotide sequence ID" value="NZ_CP042434.1"/>
</dbReference>
<keyword evidence="3 10" id="KW-0132">Cell division</keyword>
<dbReference type="InterPro" id="IPR005863">
    <property type="entry name" value="UDP-N-AcMur_synth"/>
</dbReference>
<dbReference type="Pfam" id="PF02875">
    <property type="entry name" value="Mur_ligase_C"/>
    <property type="match status" value="1"/>
</dbReference>
<evidence type="ECO:0000256" key="3">
    <source>
        <dbReference type="ARBA" id="ARBA00022618"/>
    </source>
</evidence>
<evidence type="ECO:0000256" key="7">
    <source>
        <dbReference type="ARBA" id="ARBA00022984"/>
    </source>
</evidence>
<keyword evidence="9 10" id="KW-0961">Cell wall biogenesis/degradation</keyword>
<dbReference type="Gene3D" id="3.90.190.20">
    <property type="entry name" value="Mur ligase, C-terminal domain"/>
    <property type="match status" value="1"/>
</dbReference>
<dbReference type="NCBIfam" id="TIGR01143">
    <property type="entry name" value="murF"/>
    <property type="match status" value="1"/>
</dbReference>
<dbReference type="InterPro" id="IPR000713">
    <property type="entry name" value="Mur_ligase_N"/>
</dbReference>
<dbReference type="GO" id="GO:0005524">
    <property type="term" value="F:ATP binding"/>
    <property type="evidence" value="ECO:0007669"/>
    <property type="project" value="UniProtKB-UniRule"/>
</dbReference>
<evidence type="ECO:0000256" key="4">
    <source>
        <dbReference type="ARBA" id="ARBA00022741"/>
    </source>
</evidence>
<evidence type="ECO:0000256" key="6">
    <source>
        <dbReference type="ARBA" id="ARBA00022960"/>
    </source>
</evidence>
<dbReference type="GO" id="GO:0009252">
    <property type="term" value="P:peptidoglycan biosynthetic process"/>
    <property type="evidence" value="ECO:0007669"/>
    <property type="project" value="UniProtKB-UniRule"/>
</dbReference>
<comment type="catalytic activity">
    <reaction evidence="10 11">
        <text>D-alanyl-D-alanine + UDP-N-acetyl-alpha-D-muramoyl-L-alanyl-gamma-D-glutamyl-meso-2,6-diaminopimelate + ATP = UDP-N-acetyl-alpha-D-muramoyl-L-alanyl-gamma-D-glutamyl-meso-2,6-diaminopimeloyl-D-alanyl-D-alanine + ADP + phosphate + H(+)</text>
        <dbReference type="Rhea" id="RHEA:28374"/>
        <dbReference type="ChEBI" id="CHEBI:15378"/>
        <dbReference type="ChEBI" id="CHEBI:30616"/>
        <dbReference type="ChEBI" id="CHEBI:43474"/>
        <dbReference type="ChEBI" id="CHEBI:57822"/>
        <dbReference type="ChEBI" id="CHEBI:61386"/>
        <dbReference type="ChEBI" id="CHEBI:83905"/>
        <dbReference type="ChEBI" id="CHEBI:456216"/>
        <dbReference type="EC" id="6.3.2.10"/>
    </reaction>
</comment>
<evidence type="ECO:0000256" key="5">
    <source>
        <dbReference type="ARBA" id="ARBA00022840"/>
    </source>
</evidence>
<dbReference type="HAMAP" id="MF_02019">
    <property type="entry name" value="MurF"/>
    <property type="match status" value="1"/>
</dbReference>
<dbReference type="GO" id="GO:0008766">
    <property type="term" value="F:UDP-N-acetylmuramoylalanyl-D-glutamyl-2,6-diaminopimelate-D-alanyl-D-alanine ligase activity"/>
    <property type="evidence" value="ECO:0007669"/>
    <property type="project" value="RHEA"/>
</dbReference>
<evidence type="ECO:0000256" key="10">
    <source>
        <dbReference type="HAMAP-Rule" id="MF_02019"/>
    </source>
</evidence>
<gene>
    <name evidence="10" type="primary">murF</name>
    <name evidence="15" type="ORF">FSB73_03610</name>
</gene>
<evidence type="ECO:0000259" key="12">
    <source>
        <dbReference type="Pfam" id="PF01225"/>
    </source>
</evidence>
<feature type="domain" description="Mur ligase central" evidence="14">
    <location>
        <begin position="95"/>
        <end position="285"/>
    </location>
</feature>
<dbReference type="SUPFAM" id="SSF53244">
    <property type="entry name" value="MurD-like peptide ligases, peptide-binding domain"/>
    <property type="match status" value="1"/>
</dbReference>
<dbReference type="GO" id="GO:0008360">
    <property type="term" value="P:regulation of cell shape"/>
    <property type="evidence" value="ECO:0007669"/>
    <property type="project" value="UniProtKB-KW"/>
</dbReference>
<evidence type="ECO:0000256" key="1">
    <source>
        <dbReference type="ARBA" id="ARBA00022490"/>
    </source>
</evidence>
<dbReference type="InterPro" id="IPR013221">
    <property type="entry name" value="Mur_ligase_cen"/>
</dbReference>
<accession>A0A5B8VKW0</accession>
<dbReference type="GO" id="GO:0047480">
    <property type="term" value="F:UDP-N-acetylmuramoyl-tripeptide-D-alanyl-D-alanine ligase activity"/>
    <property type="evidence" value="ECO:0007669"/>
    <property type="project" value="UniProtKB-UniRule"/>
</dbReference>
<dbReference type="InterPro" id="IPR036565">
    <property type="entry name" value="Mur-like_cat_sf"/>
</dbReference>
<dbReference type="Proteomes" id="UP000321291">
    <property type="component" value="Chromosome"/>
</dbReference>
<keyword evidence="5 10" id="KW-0067">ATP-binding</keyword>
<dbReference type="InterPro" id="IPR004101">
    <property type="entry name" value="Mur_ligase_C"/>
</dbReference>
<evidence type="ECO:0000259" key="14">
    <source>
        <dbReference type="Pfam" id="PF08245"/>
    </source>
</evidence>
<dbReference type="UniPathway" id="UPA00219"/>
<keyword evidence="1 10" id="KW-0963">Cytoplasm</keyword>
<evidence type="ECO:0000313" key="16">
    <source>
        <dbReference type="Proteomes" id="UP000321291"/>
    </source>
</evidence>